<protein>
    <submittedName>
        <fullName evidence="1">Uncharacterized protein</fullName>
    </submittedName>
</protein>
<proteinExistence type="predicted"/>
<dbReference type="Proteomes" id="UP000070248">
    <property type="component" value="Unassembled WGS sequence"/>
</dbReference>
<dbReference type="EMBL" id="LHYL01000005">
    <property type="protein sequence ID" value="KXB08786.1"/>
    <property type="molecule type" value="Genomic_DNA"/>
</dbReference>
<gene>
    <name evidence="1" type="ORF">AKJ59_00490</name>
</gene>
<accession>A0A133VQR3</accession>
<sequence>MKVGAILKITRDGDYDWLQLWVPKDDGEHHFGDASILHYENGMLIQTGTTNFKRIDEPNPETLSLDEMMFGWLDWRLFQENTYNRGE</sequence>
<dbReference type="AlphaFoldDB" id="A0A133VQR3"/>
<evidence type="ECO:0000313" key="2">
    <source>
        <dbReference type="Proteomes" id="UP000070248"/>
    </source>
</evidence>
<comment type="caution">
    <text evidence="1">The sequence shown here is derived from an EMBL/GenBank/DDBJ whole genome shotgun (WGS) entry which is preliminary data.</text>
</comment>
<reference evidence="1 2" key="1">
    <citation type="journal article" date="2016" name="Sci. Rep.">
        <title>Metabolic traits of an uncultured archaeal lineage -MSBL1- from brine pools of the Red Sea.</title>
        <authorList>
            <person name="Mwirichia R."/>
            <person name="Alam I."/>
            <person name="Rashid M."/>
            <person name="Vinu M."/>
            <person name="Ba-Alawi W."/>
            <person name="Anthony Kamau A."/>
            <person name="Kamanda Ngugi D."/>
            <person name="Goker M."/>
            <person name="Klenk H.P."/>
            <person name="Bajic V."/>
            <person name="Stingl U."/>
        </authorList>
    </citation>
    <scope>NUCLEOTIDE SEQUENCE [LARGE SCALE GENOMIC DNA]</scope>
    <source>
        <strain evidence="1">SCGC-AAA385M02</strain>
    </source>
</reference>
<evidence type="ECO:0000313" key="1">
    <source>
        <dbReference type="EMBL" id="KXB08786.1"/>
    </source>
</evidence>
<organism evidence="1 2">
    <name type="scientific">candidate division MSBL1 archaeon SCGC-AAA385M02</name>
    <dbReference type="NCBI Taxonomy" id="1698287"/>
    <lineage>
        <taxon>Archaea</taxon>
        <taxon>Methanobacteriati</taxon>
        <taxon>Methanobacteriota</taxon>
        <taxon>candidate division MSBL1</taxon>
    </lineage>
</organism>
<name>A0A133VQR3_9EURY</name>
<keyword evidence="2" id="KW-1185">Reference proteome</keyword>